<dbReference type="OrthoDB" id="9802516at2"/>
<evidence type="ECO:0000313" key="4">
    <source>
        <dbReference type="Proteomes" id="UP000198619"/>
    </source>
</evidence>
<name>A0A1I0ZQM6_9CLOT</name>
<dbReference type="HAMAP" id="MF_00048">
    <property type="entry name" value="UPF0102"/>
    <property type="match status" value="1"/>
</dbReference>
<evidence type="ECO:0000256" key="2">
    <source>
        <dbReference type="HAMAP-Rule" id="MF_00048"/>
    </source>
</evidence>
<proteinExistence type="inferred from homology"/>
<reference evidence="3 4" key="1">
    <citation type="submission" date="2016-10" db="EMBL/GenBank/DDBJ databases">
        <authorList>
            <person name="de Groot N.N."/>
        </authorList>
    </citation>
    <scope>NUCLEOTIDE SEQUENCE [LARGE SCALE GENOMIC DNA]</scope>
    <source>
        <strain evidence="3 4">DSM 12271</strain>
    </source>
</reference>
<evidence type="ECO:0000313" key="3">
    <source>
        <dbReference type="EMBL" id="SFB27416.1"/>
    </source>
</evidence>
<dbReference type="PANTHER" id="PTHR34039:SF1">
    <property type="entry name" value="UPF0102 PROTEIN YRAN"/>
    <property type="match status" value="1"/>
</dbReference>
<dbReference type="SUPFAM" id="SSF52980">
    <property type="entry name" value="Restriction endonuclease-like"/>
    <property type="match status" value="1"/>
</dbReference>
<protein>
    <recommendedName>
        <fullName evidence="2">UPF0102 protein SAMN04488528_102349</fullName>
    </recommendedName>
</protein>
<keyword evidence="4" id="KW-1185">Reference proteome</keyword>
<dbReference type="PANTHER" id="PTHR34039">
    <property type="entry name" value="UPF0102 PROTEIN YRAN"/>
    <property type="match status" value="1"/>
</dbReference>
<accession>A0A1I0ZQM6</accession>
<keyword evidence="3" id="KW-0540">Nuclease</keyword>
<keyword evidence="3" id="KW-0378">Hydrolase</keyword>
<evidence type="ECO:0000256" key="1">
    <source>
        <dbReference type="ARBA" id="ARBA00006738"/>
    </source>
</evidence>
<keyword evidence="3" id="KW-0255">Endonuclease</keyword>
<dbReference type="STRING" id="84698.SAMN04488528_102349"/>
<dbReference type="InterPro" id="IPR011335">
    <property type="entry name" value="Restrct_endonuc-II-like"/>
</dbReference>
<dbReference type="InterPro" id="IPR003509">
    <property type="entry name" value="UPF0102_YraN-like"/>
</dbReference>
<dbReference type="GO" id="GO:0003676">
    <property type="term" value="F:nucleic acid binding"/>
    <property type="evidence" value="ECO:0007669"/>
    <property type="project" value="InterPro"/>
</dbReference>
<dbReference type="AlphaFoldDB" id="A0A1I0ZQM6"/>
<organism evidence="3 4">
    <name type="scientific">Clostridium frigidicarnis</name>
    <dbReference type="NCBI Taxonomy" id="84698"/>
    <lineage>
        <taxon>Bacteria</taxon>
        <taxon>Bacillati</taxon>
        <taxon>Bacillota</taxon>
        <taxon>Clostridia</taxon>
        <taxon>Eubacteriales</taxon>
        <taxon>Clostridiaceae</taxon>
        <taxon>Clostridium</taxon>
    </lineage>
</organism>
<dbReference type="Proteomes" id="UP000198619">
    <property type="component" value="Unassembled WGS sequence"/>
</dbReference>
<dbReference type="NCBIfam" id="NF009150">
    <property type="entry name" value="PRK12497.1-3"/>
    <property type="match status" value="1"/>
</dbReference>
<dbReference type="InterPro" id="IPR011856">
    <property type="entry name" value="tRNA_endonuc-like_dom_sf"/>
</dbReference>
<dbReference type="Gene3D" id="3.40.1350.10">
    <property type="match status" value="1"/>
</dbReference>
<sequence length="123" mass="14434">MKQHFNKSIGFYGESLACTILKSNGYKLLERNFSCKFGEIDIIALKDHILCFIEVKTRTSSKYGFPCESINYYKQKKLGRLAQFYVIKKGLTNHFLRFDALEIFLNSIDNNYDFNLIENAIYF</sequence>
<dbReference type="CDD" id="cd20736">
    <property type="entry name" value="PoNe_Nuclease"/>
    <property type="match status" value="1"/>
</dbReference>
<dbReference type="GO" id="GO:0004519">
    <property type="term" value="F:endonuclease activity"/>
    <property type="evidence" value="ECO:0007669"/>
    <property type="project" value="UniProtKB-KW"/>
</dbReference>
<dbReference type="EMBL" id="FOKI01000023">
    <property type="protein sequence ID" value="SFB27416.1"/>
    <property type="molecule type" value="Genomic_DNA"/>
</dbReference>
<gene>
    <name evidence="3" type="ORF">SAMN04488528_102349</name>
</gene>
<dbReference type="Pfam" id="PF02021">
    <property type="entry name" value="UPF0102"/>
    <property type="match status" value="1"/>
</dbReference>
<dbReference type="RefSeq" id="WP_090042165.1">
    <property type="nucleotide sequence ID" value="NZ_FOKI01000023.1"/>
</dbReference>
<comment type="similarity">
    <text evidence="1 2">Belongs to the UPF0102 family.</text>
</comment>